<dbReference type="HOGENOM" id="CLU_260298_0_0_1"/>
<dbReference type="InParanoid" id="B5Y5L8"/>
<dbReference type="OrthoDB" id="443981at2759"/>
<dbReference type="PaxDb" id="2850-Phatr44183"/>
<keyword evidence="4" id="KW-1185">Reference proteome</keyword>
<feature type="region of interest" description="Disordered" evidence="1">
    <location>
        <begin position="851"/>
        <end position="889"/>
    </location>
</feature>
<reference evidence="3 4" key="1">
    <citation type="journal article" date="2008" name="Nature">
        <title>The Phaeodactylum genome reveals the evolutionary history of diatom genomes.</title>
        <authorList>
            <person name="Bowler C."/>
            <person name="Allen A.E."/>
            <person name="Badger J.H."/>
            <person name="Grimwood J."/>
            <person name="Jabbari K."/>
            <person name="Kuo A."/>
            <person name="Maheswari U."/>
            <person name="Martens C."/>
            <person name="Maumus F."/>
            <person name="Otillar R.P."/>
            <person name="Rayko E."/>
            <person name="Salamov A."/>
            <person name="Vandepoele K."/>
            <person name="Beszteri B."/>
            <person name="Gruber A."/>
            <person name="Heijde M."/>
            <person name="Katinka M."/>
            <person name="Mock T."/>
            <person name="Valentin K."/>
            <person name="Verret F."/>
            <person name="Berges J.A."/>
            <person name="Brownlee C."/>
            <person name="Cadoret J.P."/>
            <person name="Chiovitti A."/>
            <person name="Choi C.J."/>
            <person name="Coesel S."/>
            <person name="De Martino A."/>
            <person name="Detter J.C."/>
            <person name="Durkin C."/>
            <person name="Falciatore A."/>
            <person name="Fournet J."/>
            <person name="Haruta M."/>
            <person name="Huysman M.J."/>
            <person name="Jenkins B.D."/>
            <person name="Jiroutova K."/>
            <person name="Jorgensen R.E."/>
            <person name="Joubert Y."/>
            <person name="Kaplan A."/>
            <person name="Kroger N."/>
            <person name="Kroth P.G."/>
            <person name="La Roche J."/>
            <person name="Lindquist E."/>
            <person name="Lommer M."/>
            <person name="Martin-Jezequel V."/>
            <person name="Lopez P.J."/>
            <person name="Lucas S."/>
            <person name="Mangogna M."/>
            <person name="McGinnis K."/>
            <person name="Medlin L.K."/>
            <person name="Montsant A."/>
            <person name="Oudot-Le Secq M.P."/>
            <person name="Napoli C."/>
            <person name="Obornik M."/>
            <person name="Parker M.S."/>
            <person name="Petit J.L."/>
            <person name="Porcel B.M."/>
            <person name="Poulsen N."/>
            <person name="Robison M."/>
            <person name="Rychlewski L."/>
            <person name="Rynearson T.A."/>
            <person name="Schmutz J."/>
            <person name="Shapiro H."/>
            <person name="Siaut M."/>
            <person name="Stanley M."/>
            <person name="Sussman M.R."/>
            <person name="Taylor A.R."/>
            <person name="Vardi A."/>
            <person name="von Dassow P."/>
            <person name="Vyverman W."/>
            <person name="Willis A."/>
            <person name="Wyrwicz L.S."/>
            <person name="Rokhsar D.S."/>
            <person name="Weissenbach J."/>
            <person name="Armbrust E.V."/>
            <person name="Green B.R."/>
            <person name="Van de Peer Y."/>
            <person name="Grigoriev I.V."/>
        </authorList>
    </citation>
    <scope>NUCLEOTIDE SEQUENCE [LARGE SCALE GENOMIC DNA]</scope>
    <source>
        <strain evidence="3 4">CCAP 1055/1</strain>
    </source>
</reference>
<dbReference type="SUPFAM" id="SSF50156">
    <property type="entry name" value="PDZ domain-like"/>
    <property type="match status" value="1"/>
</dbReference>
<dbReference type="Pfam" id="PF04366">
    <property type="entry name" value="Ysc84"/>
    <property type="match status" value="1"/>
</dbReference>
<accession>B5Y5L8</accession>
<sequence>MSFLARFQADASNAYKDFYSNWFLGDDAGKSATLTLVLQPQSLPARSNNSGSSSVRPNNVARLDLGMTFLEINGRAYVKTVTPDSPAARAGVMPQDAVQCATVFPQAWMAYGEPTATEHATRCVVRMEQQGVRISYDELRALLAEAMDPTQAPFLSPTTASKFAATGSAWSGPPIPSSVNACVPMESATETSEDGYITTTTLANGTVRRPSSPFSGQAPRPVVFCFRRVRQRSKTTAHFGFPSSRLDDECDFATSLVKRLAPTADMETPLPDTWDELVHDGTDWLLGRGSILPPKVVVANLSSTSRTGSDDHNNIHNQGSSQYPPPHADTTNDDDNNGIPLDDFEKERAQKLALLRSRMAAESLLVDRTDDVEAVTIRGMIQKAVGLAFIRASKIVLGVSVHGGSGIVIARLSDGTWSAPSAIGTFGMGLGLQFGLECAEYIFILQTTEALDHFRRGDSFTVGGNVGAAFAGLGREAYGAASVGVGCGNPDVVKEDEYNDNDSREDETRPHSFGIAPIVAYAKSQGLYIGVSLEGSRIFVRDDINGRTYKFAANRDVTANDILTGKVSTPPEAEELYAALHSVEFTHEMSCLPRPPQVLRKDSAHGWYFNESTLVNQVEKPPPPSSKKIFKFLSSLNKEEAEECETFETQFKNFLYGGVSVQRLVPDSEGRSGRTGKERRTLWLMLPETGSLRLGFVSKLSDGEGLLSNESSTQRAQRDDPSRGSGIDGDVGTVGSEEVTLDSAVRIKDVSSTIGHIRTGNVQLSHKHSLALTDVITLSQEPLVPVRFKGEDKMEHLRVISIQDVSGTALIFLANNFREAELLVCGLKLLLEREATRLGIRGGVPMSKFGERTSAGAVSPSAARGYQDLSTPPSHVSGTRASKKSSGYAASDVGEASVTHVNHPILGNRPLDRKTWGDVPGRQYMRGQAAAMIEANSHRHNEQGVPQYTHGKLLVREIVKDVRLLSPLTLCRVLLLDSASPAIKKWEKDRGDCGIDRTRWSFPPSTSREREQQSSEYQLIVSGSMAGAYRTISFDRPRYGSLVRLSETHTVEADDSNRLSFTVTERNPRRGFSIQIRVHFRVHREKSCEASVLANIRPVGKDMSNQAAVHKAFELVIDEIRARYGLTDGGLIAGLISVVKSMAVESNTSDANDNKIPRPFSRTLPNGEQGKVDSKELSIPKKNSTTESGLVSFEDMLKCGPRGLLRQSPDTNLTWPNDLPSTPSLLHQVPEIDPAKRVAGQGSTLTKLEISTSPSPEKDSVLIEVKPLPKIRLSLMPSPREADEDKSSTSSPVPSHPVKKKKGQSRRRKTSSSYMR</sequence>
<evidence type="ECO:0000256" key="1">
    <source>
        <dbReference type="SAM" id="MobiDB-lite"/>
    </source>
</evidence>
<feature type="compositionally biased region" description="Polar residues" evidence="1">
    <location>
        <begin position="868"/>
        <end position="880"/>
    </location>
</feature>
<evidence type="ECO:0000313" key="3">
    <source>
        <dbReference type="EMBL" id="ACI65678.1"/>
    </source>
</evidence>
<name>B5Y5L8_PHATC</name>
<dbReference type="InterPro" id="IPR036034">
    <property type="entry name" value="PDZ_sf"/>
</dbReference>
<dbReference type="KEGG" id="pti:PHATR_44183"/>
<proteinExistence type="predicted"/>
<dbReference type="STRING" id="556484.B5Y5L8"/>
<feature type="compositionally biased region" description="Polar residues" evidence="1">
    <location>
        <begin position="1208"/>
        <end position="1225"/>
    </location>
</feature>
<gene>
    <name evidence="3" type="ORF">PHATR_44183</name>
</gene>
<organism evidence="3 4">
    <name type="scientific">Phaeodactylum tricornutum (strain CCAP 1055/1)</name>
    <dbReference type="NCBI Taxonomy" id="556484"/>
    <lineage>
        <taxon>Eukaryota</taxon>
        <taxon>Sar</taxon>
        <taxon>Stramenopiles</taxon>
        <taxon>Ochrophyta</taxon>
        <taxon>Bacillariophyta</taxon>
        <taxon>Bacillariophyceae</taxon>
        <taxon>Bacillariophycidae</taxon>
        <taxon>Naviculales</taxon>
        <taxon>Phaeodactylaceae</taxon>
        <taxon>Phaeodactylum</taxon>
    </lineage>
</organism>
<dbReference type="EMBL" id="CP001142">
    <property type="protein sequence ID" value="ACI65678.1"/>
    <property type="molecule type" value="Genomic_DNA"/>
</dbReference>
<dbReference type="GO" id="GO:0035091">
    <property type="term" value="F:phosphatidylinositol binding"/>
    <property type="evidence" value="ECO:0007669"/>
    <property type="project" value="TreeGrafter"/>
</dbReference>
<reference evidence="4" key="2">
    <citation type="submission" date="2008-08" db="EMBL/GenBank/DDBJ databases">
        <authorList>
            <consortium name="Diatom Consortium"/>
            <person name="Grigoriev I."/>
            <person name="Grimwood J."/>
            <person name="Kuo A."/>
            <person name="Otillar R.P."/>
            <person name="Salamov A."/>
            <person name="Detter J.C."/>
            <person name="Lindquist E."/>
            <person name="Shapiro H."/>
            <person name="Lucas S."/>
            <person name="Glavina del Rio T."/>
            <person name="Pitluck S."/>
            <person name="Rokhsar D."/>
            <person name="Bowler C."/>
        </authorList>
    </citation>
    <scope>GENOME REANNOTATION</scope>
    <source>
        <strain evidence="4">CCAP 1055/1</strain>
    </source>
</reference>
<dbReference type="PANTHER" id="PTHR15629">
    <property type="entry name" value="SH3YL1 PROTEIN"/>
    <property type="match status" value="1"/>
</dbReference>
<dbReference type="PANTHER" id="PTHR15629:SF2">
    <property type="entry name" value="SH3 DOMAIN-CONTAINING YSC84-LIKE PROTEIN 1"/>
    <property type="match status" value="1"/>
</dbReference>
<dbReference type="InterPro" id="IPR007461">
    <property type="entry name" value="Ysc84_actin-binding"/>
</dbReference>
<feature type="region of interest" description="Disordered" evidence="1">
    <location>
        <begin position="707"/>
        <end position="734"/>
    </location>
</feature>
<dbReference type="CDD" id="cd11524">
    <property type="entry name" value="SYLF"/>
    <property type="match status" value="1"/>
</dbReference>
<evidence type="ECO:0000259" key="2">
    <source>
        <dbReference type="Pfam" id="PF04366"/>
    </source>
</evidence>
<feature type="compositionally biased region" description="Polar residues" evidence="1">
    <location>
        <begin position="1241"/>
        <end position="1255"/>
    </location>
</feature>
<protein>
    <recommendedName>
        <fullName evidence="2">Ysc84 actin-binding domain-containing protein</fullName>
    </recommendedName>
</protein>
<dbReference type="OMA" id="STIRGMI"/>
<feature type="domain" description="Ysc84 actin-binding" evidence="2">
    <location>
        <begin position="427"/>
        <end position="582"/>
    </location>
</feature>
<dbReference type="GeneID" id="7203914"/>
<feature type="compositionally biased region" description="Basic residues" evidence="1">
    <location>
        <begin position="1297"/>
        <end position="1310"/>
    </location>
</feature>
<dbReference type="RefSeq" id="XP_002186208.1">
    <property type="nucleotide sequence ID" value="XM_002186172.1"/>
</dbReference>
<evidence type="ECO:0000313" key="4">
    <source>
        <dbReference type="Proteomes" id="UP000000759"/>
    </source>
</evidence>
<feature type="region of interest" description="Disordered" evidence="1">
    <location>
        <begin position="1148"/>
        <end position="1174"/>
    </location>
</feature>
<dbReference type="Proteomes" id="UP000000759">
    <property type="component" value="Chromosome 3"/>
</dbReference>
<feature type="region of interest" description="Disordered" evidence="1">
    <location>
        <begin position="303"/>
        <end position="342"/>
    </location>
</feature>
<dbReference type="eggNOG" id="KOG1843">
    <property type="taxonomic scope" value="Eukaryota"/>
</dbReference>
<feature type="region of interest" description="Disordered" evidence="1">
    <location>
        <begin position="1203"/>
        <end position="1316"/>
    </location>
</feature>
<dbReference type="InterPro" id="IPR051702">
    <property type="entry name" value="SH3_domain_YSC84-like"/>
</dbReference>